<evidence type="ECO:0000313" key="9">
    <source>
        <dbReference type="EMBL" id="CAF1707303.1"/>
    </source>
</evidence>
<dbReference type="InterPro" id="IPR000719">
    <property type="entry name" value="Prot_kinase_dom"/>
</dbReference>
<evidence type="ECO:0000256" key="6">
    <source>
        <dbReference type="SAM" id="MobiDB-lite"/>
    </source>
</evidence>
<dbReference type="Gene3D" id="3.30.200.20">
    <property type="entry name" value="Phosphorylase Kinase, domain 1"/>
    <property type="match status" value="1"/>
</dbReference>
<keyword evidence="2 5" id="KW-0547">Nucleotide-binding</keyword>
<reference evidence="9" key="1">
    <citation type="submission" date="2021-01" db="EMBL/GenBank/DDBJ databases">
        <authorList>
            <consortium name="Genoscope - CEA"/>
            <person name="William W."/>
        </authorList>
    </citation>
    <scope>NUCLEOTIDE SEQUENCE</scope>
</reference>
<gene>
    <name evidence="9" type="ORF">DARMORV10_C03P62450.1</name>
</gene>
<dbReference type="PANTHER" id="PTHR47987:SF5">
    <property type="entry name" value="PROTEIN KINASE DOMAIN-CONTAINING PROTEIN"/>
    <property type="match status" value="1"/>
</dbReference>
<dbReference type="Proteomes" id="UP001295469">
    <property type="component" value="Chromosome C03"/>
</dbReference>
<dbReference type="GO" id="GO:0005524">
    <property type="term" value="F:ATP binding"/>
    <property type="evidence" value="ECO:0007669"/>
    <property type="project" value="UniProtKB-UniRule"/>
</dbReference>
<evidence type="ECO:0000256" key="3">
    <source>
        <dbReference type="ARBA" id="ARBA00022777"/>
    </source>
</evidence>
<evidence type="ECO:0000256" key="4">
    <source>
        <dbReference type="ARBA" id="ARBA00022840"/>
    </source>
</evidence>
<dbReference type="InterPro" id="IPR011009">
    <property type="entry name" value="Kinase-like_dom_sf"/>
</dbReference>
<evidence type="ECO:0000259" key="8">
    <source>
        <dbReference type="PROSITE" id="PS50011"/>
    </source>
</evidence>
<dbReference type="InterPro" id="IPR017441">
    <property type="entry name" value="Protein_kinase_ATP_BS"/>
</dbReference>
<dbReference type="Pfam" id="PF00069">
    <property type="entry name" value="Pkinase"/>
    <property type="match status" value="1"/>
</dbReference>
<dbReference type="PANTHER" id="PTHR47987">
    <property type="entry name" value="OS08G0249100 PROTEIN"/>
    <property type="match status" value="1"/>
</dbReference>
<dbReference type="EMBL" id="HG994367">
    <property type="protein sequence ID" value="CAF1707303.1"/>
    <property type="molecule type" value="Genomic_DNA"/>
</dbReference>
<dbReference type="InterPro" id="IPR046958">
    <property type="entry name" value="RBK1/2/STUNTED"/>
</dbReference>
<feature type="compositionally biased region" description="Low complexity" evidence="6">
    <location>
        <begin position="225"/>
        <end position="249"/>
    </location>
</feature>
<proteinExistence type="predicted"/>
<name>A0A816IMT6_BRANA</name>
<dbReference type="InterPro" id="IPR008271">
    <property type="entry name" value="Ser/Thr_kinase_AS"/>
</dbReference>
<keyword evidence="7" id="KW-0472">Membrane</keyword>
<dbReference type="FunFam" id="1.10.510.10:FF:000284">
    <property type="entry name" value="Putative receptor-like serine/threonine-protein kinase"/>
    <property type="match status" value="1"/>
</dbReference>
<feature type="binding site" evidence="5">
    <location>
        <position position="414"/>
    </location>
    <ligand>
        <name>ATP</name>
        <dbReference type="ChEBI" id="CHEBI:30616"/>
    </ligand>
</feature>
<keyword evidence="3" id="KW-0418">Kinase</keyword>
<dbReference type="SUPFAM" id="SSF56112">
    <property type="entry name" value="Protein kinase-like (PK-like)"/>
    <property type="match status" value="1"/>
</dbReference>
<feature type="transmembrane region" description="Helical" evidence="7">
    <location>
        <begin position="66"/>
        <end position="89"/>
    </location>
</feature>
<keyword evidence="1" id="KW-0808">Transferase</keyword>
<dbReference type="AlphaFoldDB" id="A0A816IMT6"/>
<dbReference type="PROSITE" id="PS00107">
    <property type="entry name" value="PROTEIN_KINASE_ATP"/>
    <property type="match status" value="1"/>
</dbReference>
<keyword evidence="7" id="KW-0812">Transmembrane</keyword>
<evidence type="ECO:0000256" key="7">
    <source>
        <dbReference type="SAM" id="Phobius"/>
    </source>
</evidence>
<evidence type="ECO:0000256" key="5">
    <source>
        <dbReference type="PROSITE-ProRule" id="PRU10141"/>
    </source>
</evidence>
<feature type="compositionally biased region" description="Acidic residues" evidence="6">
    <location>
        <begin position="319"/>
        <end position="332"/>
    </location>
</feature>
<organism evidence="9">
    <name type="scientific">Brassica napus</name>
    <name type="common">Rape</name>
    <dbReference type="NCBI Taxonomy" id="3708"/>
    <lineage>
        <taxon>Eukaryota</taxon>
        <taxon>Viridiplantae</taxon>
        <taxon>Streptophyta</taxon>
        <taxon>Embryophyta</taxon>
        <taxon>Tracheophyta</taxon>
        <taxon>Spermatophyta</taxon>
        <taxon>Magnoliopsida</taxon>
        <taxon>eudicotyledons</taxon>
        <taxon>Gunneridae</taxon>
        <taxon>Pentapetalae</taxon>
        <taxon>rosids</taxon>
        <taxon>malvids</taxon>
        <taxon>Brassicales</taxon>
        <taxon>Brassicaceae</taxon>
        <taxon>Brassiceae</taxon>
        <taxon>Brassica</taxon>
    </lineage>
</organism>
<feature type="domain" description="Protein kinase" evidence="8">
    <location>
        <begin position="386"/>
        <end position="668"/>
    </location>
</feature>
<keyword evidence="7" id="KW-1133">Transmembrane helix</keyword>
<keyword evidence="4 5" id="KW-0067">ATP-binding</keyword>
<dbReference type="FunFam" id="3.30.200.20:FF:000268">
    <property type="entry name" value="probable receptor-like serine/threonine-protein kinase At5g57670"/>
    <property type="match status" value="1"/>
</dbReference>
<dbReference type="PROSITE" id="PS00108">
    <property type="entry name" value="PROTEIN_KINASE_ST"/>
    <property type="match status" value="1"/>
</dbReference>
<evidence type="ECO:0000256" key="2">
    <source>
        <dbReference type="ARBA" id="ARBA00022741"/>
    </source>
</evidence>
<feature type="region of interest" description="Disordered" evidence="6">
    <location>
        <begin position="224"/>
        <end position="250"/>
    </location>
</feature>
<feature type="region of interest" description="Disordered" evidence="6">
    <location>
        <begin position="316"/>
        <end position="341"/>
    </location>
</feature>
<dbReference type="GO" id="GO:0004672">
    <property type="term" value="F:protein kinase activity"/>
    <property type="evidence" value="ECO:0007669"/>
    <property type="project" value="InterPro"/>
</dbReference>
<dbReference type="SMART" id="SM00220">
    <property type="entry name" value="S_TKc"/>
    <property type="match status" value="1"/>
</dbReference>
<evidence type="ECO:0000256" key="1">
    <source>
        <dbReference type="ARBA" id="ARBA00022679"/>
    </source>
</evidence>
<dbReference type="PROSITE" id="PS50011">
    <property type="entry name" value="PROTEIN_KINASE_DOM"/>
    <property type="match status" value="1"/>
</dbReference>
<protein>
    <submittedName>
        <fullName evidence="9">(rape) hypothetical protein</fullName>
    </submittedName>
</protein>
<dbReference type="Gene3D" id="1.10.510.10">
    <property type="entry name" value="Transferase(Phosphotransferase) domain 1"/>
    <property type="match status" value="1"/>
</dbReference>
<accession>A0A816IMT6</accession>
<sequence length="730" mass="79892">MTPSGGGGVEEPATASDAEGSALVIIGVKPDEWSREVLTWSLVNVARPGDRIVALHVLDYSLGLSFFFRSLSLSLFFFFSFFFLIYVFGCAEGSTSLVSLVRTFDTMLGVYESFCNLKQACFVDLKLKVFRGKSARKVLVQEVKSSGAASLIVGSSKRHHTIRSSASLAKYCARNLAKDVSVFAVKSGKIMFRRVPSNNDGPHMVVPCGSPNIAIEAAKIGNSFSPARSSSRWTTRPSRTSSLQSTESSGVDNSLALVPVQTNETDSEQGWHFFRGLYGKRSSWTKVSAKRAVLQWVSRLRGRNSEAVAYLDRKRSDSGCDEDCSSSVDGEDVSVSRSGSEHMLSPLSPCLGSDNVPEELQGLHEKYSSTCRLFTYEEVVSITSNFASDNLIGEGGNSYVYRGDLSDGRELAVKVLKPCLDVLKEFILEIEVVTSVHHKNIVSLFGFCFENNNLMLVYDYVPRGSLEENLHGNRKDAATFGWLERYKVAVGVAEALDYLHNTHDPEVIHRDVKSSNILLADDFEPQLSDFGFASLASSAAQHVSCGGIAGTFGYLAPEYFMHGKVTDKIDVYAFGVVLLELISGRKPICVDQSKGQESLVMWANPILESGKFAQLLDPSLEADDSSNDLIEKLLLAATLCIKRAPHDRPQIGLVVKILQGDEDATEWGKQQVKASEDATAYLTNIESHINLALLDLEDDAASDSSPEASSISVEDYLKGRWSRTASFSFN</sequence>
<dbReference type="FunFam" id="3.40.50.620:FF:000177">
    <property type="entry name" value="probable receptor-like serine/threonine-protein kinase At5g57670"/>
    <property type="match status" value="1"/>
</dbReference>